<dbReference type="InterPro" id="IPR019620">
    <property type="entry name" value="Metal-bd_prot_put"/>
</dbReference>
<reference evidence="1 2" key="1">
    <citation type="submission" date="2020-04" db="EMBL/GenBank/DDBJ databases">
        <title>Ferrimonas sp. S7 isolated from sea water.</title>
        <authorList>
            <person name="Bae S.S."/>
            <person name="Baek K."/>
        </authorList>
    </citation>
    <scope>NUCLEOTIDE SEQUENCE [LARGE SCALE GENOMIC DNA]</scope>
    <source>
        <strain evidence="1 2">S7</strain>
    </source>
</reference>
<dbReference type="AlphaFoldDB" id="A0A6H1UFL7"/>
<dbReference type="Pfam" id="PF10678">
    <property type="entry name" value="DUF2492"/>
    <property type="match status" value="1"/>
</dbReference>
<dbReference type="Proteomes" id="UP000501602">
    <property type="component" value="Chromosome"/>
</dbReference>
<dbReference type="KEGG" id="fes:HER31_09000"/>
<name>A0A6H1UFL7_9GAMM</name>
<organism evidence="1 2">
    <name type="scientific">Ferrimonas lipolytica</name>
    <dbReference type="NCBI Taxonomy" id="2724191"/>
    <lineage>
        <taxon>Bacteria</taxon>
        <taxon>Pseudomonadati</taxon>
        <taxon>Pseudomonadota</taxon>
        <taxon>Gammaproteobacteria</taxon>
        <taxon>Alteromonadales</taxon>
        <taxon>Ferrimonadaceae</taxon>
        <taxon>Ferrimonas</taxon>
    </lineage>
</organism>
<dbReference type="NCBIfam" id="TIGR03853">
    <property type="entry name" value="matur_matur"/>
    <property type="match status" value="1"/>
</dbReference>
<evidence type="ECO:0000313" key="1">
    <source>
        <dbReference type="EMBL" id="QIZ77006.1"/>
    </source>
</evidence>
<dbReference type="RefSeq" id="WP_168660267.1">
    <property type="nucleotide sequence ID" value="NZ_CP051180.1"/>
</dbReference>
<sequence>MSSVHAHEFINLIGQQTEPKAIAQLSQLATEAFGADARFHTCHSEDQTADQILAFLQKMDKIVVDGEGFVLNRGNVCNH</sequence>
<evidence type="ECO:0000313" key="2">
    <source>
        <dbReference type="Proteomes" id="UP000501602"/>
    </source>
</evidence>
<protein>
    <submittedName>
        <fullName evidence="1">YecH family protein</fullName>
    </submittedName>
</protein>
<keyword evidence="2" id="KW-1185">Reference proteome</keyword>
<gene>
    <name evidence="1" type="ORF">HER31_09000</name>
</gene>
<dbReference type="EMBL" id="CP051180">
    <property type="protein sequence ID" value="QIZ77006.1"/>
    <property type="molecule type" value="Genomic_DNA"/>
</dbReference>
<accession>A0A6H1UFL7</accession>
<proteinExistence type="predicted"/>